<evidence type="ECO:0000313" key="4">
    <source>
        <dbReference type="Proteomes" id="UP001283361"/>
    </source>
</evidence>
<dbReference type="Pfam" id="PF01391">
    <property type="entry name" value="Collagen"/>
    <property type="match status" value="1"/>
</dbReference>
<feature type="region of interest" description="Disordered" evidence="1">
    <location>
        <begin position="575"/>
        <end position="632"/>
    </location>
</feature>
<sequence length="668" mass="74115">MVTRIGLIVLVCCVLHEAANSTLQVSARFGTTGNWCPRVERKRMRCVRTVTNDNHNRSVTHGGRQAQGSERMRASIVHKTTTYRWKDFVKWECCPGFEGPECKQVCFSCAKLASLSDRVSLTEQAVKQLRQSESGATRQNSPPELLRDSPKRNQASTSQCPCERGSPGRPGPRGAAGQPGHRGHRGPAGIRGPTGAQGPRGQAGIEGPPGPPGPRGRDSTVQGPPGPEGPPGPWGIPGAPGKPGLPGLPAYRLLPLSQADEESADTRDSTAQASQITSGLDNKIIGCLLRKIENLESKMRKVQTVLPQVAAITGKIGELSQRVLDLEVQLELPKWKPQSWGFDSGEQSWTHDSRIADEIEETTSGGWRDHTGSSVKDVDSRRSKEKLNKDSSTHHNHSQMTTPPSSGRTFQKKLESDRKAKFSHRSAHESKASKSSRGRSKYDPEQDGKKKNMHKSVVCVKECLHKRKEKRETDKHRRVNNTLATEQNTHNVKRMCERDCRKHNLSPPPLPEADVLRALFPNDTELLRALEDGHEEFYKCLKLRLSQHPDYVKKYKGYLKKHSSGMMDLDVQEGGESHVTYGRQNLSKEGKGERTNRDMAHLSDDPKSFSHYKQADQNNRKPAHRAKGASRKIYNFSKPKKSNVKSKASALGIAKEMICIMVFVVNLI</sequence>
<feature type="compositionally biased region" description="Basic and acidic residues" evidence="1">
    <location>
        <begin position="367"/>
        <end position="393"/>
    </location>
</feature>
<dbReference type="Proteomes" id="UP001283361">
    <property type="component" value="Unassembled WGS sequence"/>
</dbReference>
<feature type="compositionally biased region" description="Pro residues" evidence="1">
    <location>
        <begin position="224"/>
        <end position="234"/>
    </location>
</feature>
<feature type="compositionally biased region" description="Basic and acidic residues" evidence="1">
    <location>
        <begin position="586"/>
        <end position="608"/>
    </location>
</feature>
<feature type="compositionally biased region" description="Polar residues" evidence="1">
    <location>
        <begin position="129"/>
        <end position="142"/>
    </location>
</feature>
<dbReference type="PANTHER" id="PTHR24637:SF421">
    <property type="entry name" value="CUTICLE COLLAGEN DPY-2"/>
    <property type="match status" value="1"/>
</dbReference>
<feature type="compositionally biased region" description="Polar residues" evidence="1">
    <location>
        <begin position="398"/>
        <end position="409"/>
    </location>
</feature>
<keyword evidence="4" id="KW-1185">Reference proteome</keyword>
<evidence type="ECO:0000256" key="2">
    <source>
        <dbReference type="SAM" id="SignalP"/>
    </source>
</evidence>
<dbReference type="AlphaFoldDB" id="A0AAE1AS85"/>
<evidence type="ECO:0000313" key="3">
    <source>
        <dbReference type="EMBL" id="KAK3792371.1"/>
    </source>
</evidence>
<feature type="region of interest" description="Disordered" evidence="1">
    <location>
        <begin position="129"/>
        <end position="250"/>
    </location>
</feature>
<dbReference type="PANTHER" id="PTHR24637">
    <property type="entry name" value="COLLAGEN"/>
    <property type="match status" value="1"/>
</dbReference>
<comment type="caution">
    <text evidence="3">The sequence shown here is derived from an EMBL/GenBank/DDBJ whole genome shotgun (WGS) entry which is preliminary data.</text>
</comment>
<protein>
    <recommendedName>
        <fullName evidence="5">EMI domain-containing protein</fullName>
    </recommendedName>
</protein>
<feature type="chain" id="PRO_5042074037" description="EMI domain-containing protein" evidence="2">
    <location>
        <begin position="19"/>
        <end position="668"/>
    </location>
</feature>
<feature type="compositionally biased region" description="Basic and acidic residues" evidence="1">
    <location>
        <begin position="440"/>
        <end position="450"/>
    </location>
</feature>
<feature type="compositionally biased region" description="Basic and acidic residues" evidence="1">
    <location>
        <begin position="412"/>
        <end position="432"/>
    </location>
</feature>
<organism evidence="3 4">
    <name type="scientific">Elysia crispata</name>
    <name type="common">lettuce slug</name>
    <dbReference type="NCBI Taxonomy" id="231223"/>
    <lineage>
        <taxon>Eukaryota</taxon>
        <taxon>Metazoa</taxon>
        <taxon>Spiralia</taxon>
        <taxon>Lophotrochozoa</taxon>
        <taxon>Mollusca</taxon>
        <taxon>Gastropoda</taxon>
        <taxon>Heterobranchia</taxon>
        <taxon>Euthyneura</taxon>
        <taxon>Panpulmonata</taxon>
        <taxon>Sacoglossa</taxon>
        <taxon>Placobranchoidea</taxon>
        <taxon>Plakobranchidae</taxon>
        <taxon>Elysia</taxon>
    </lineage>
</organism>
<evidence type="ECO:0008006" key="5">
    <source>
        <dbReference type="Google" id="ProtNLM"/>
    </source>
</evidence>
<evidence type="ECO:0000256" key="1">
    <source>
        <dbReference type="SAM" id="MobiDB-lite"/>
    </source>
</evidence>
<dbReference type="InterPro" id="IPR008160">
    <property type="entry name" value="Collagen"/>
</dbReference>
<feature type="region of interest" description="Disordered" evidence="1">
    <location>
        <begin position="360"/>
        <end position="454"/>
    </location>
</feature>
<proteinExistence type="predicted"/>
<name>A0AAE1AS85_9GAST</name>
<keyword evidence="2" id="KW-0732">Signal</keyword>
<dbReference type="EMBL" id="JAWDGP010001377">
    <property type="protein sequence ID" value="KAK3792371.1"/>
    <property type="molecule type" value="Genomic_DNA"/>
</dbReference>
<gene>
    <name evidence="3" type="ORF">RRG08_045915</name>
</gene>
<reference evidence="3" key="1">
    <citation type="journal article" date="2023" name="G3 (Bethesda)">
        <title>A reference genome for the long-term kleptoplast-retaining sea slug Elysia crispata morphotype clarki.</title>
        <authorList>
            <person name="Eastman K.E."/>
            <person name="Pendleton A.L."/>
            <person name="Shaikh M.A."/>
            <person name="Suttiyut T."/>
            <person name="Ogas R."/>
            <person name="Tomko P."/>
            <person name="Gavelis G."/>
            <person name="Widhalm J.R."/>
            <person name="Wisecaver J.H."/>
        </authorList>
    </citation>
    <scope>NUCLEOTIDE SEQUENCE</scope>
    <source>
        <strain evidence="3">ECLA1</strain>
    </source>
</reference>
<feature type="signal peptide" evidence="2">
    <location>
        <begin position="1"/>
        <end position="18"/>
    </location>
</feature>
<feature type="compositionally biased region" description="Basic residues" evidence="1">
    <location>
        <begin position="621"/>
        <end position="630"/>
    </location>
</feature>
<feature type="compositionally biased region" description="Low complexity" evidence="1">
    <location>
        <begin position="164"/>
        <end position="179"/>
    </location>
</feature>
<accession>A0AAE1AS85</accession>